<keyword evidence="4" id="KW-0808">Transferase</keyword>
<dbReference type="InterPro" id="IPR000160">
    <property type="entry name" value="GGDEF_dom"/>
</dbReference>
<dbReference type="InterPro" id="IPR052163">
    <property type="entry name" value="DGC-Regulatory_Protein"/>
</dbReference>
<dbReference type="EC" id="2.7.7.65" evidence="4"/>
<protein>
    <submittedName>
        <fullName evidence="4">Diguanylate cyclase domain-containing protein</fullName>
        <ecNumber evidence="4">2.7.7.65</ecNumber>
    </submittedName>
</protein>
<keyword evidence="5" id="KW-1185">Reference proteome</keyword>
<feature type="region of interest" description="Disordered" evidence="2">
    <location>
        <begin position="1"/>
        <end position="28"/>
    </location>
</feature>
<feature type="coiled-coil region" evidence="1">
    <location>
        <begin position="124"/>
        <end position="151"/>
    </location>
</feature>
<dbReference type="Gene3D" id="3.30.70.270">
    <property type="match status" value="1"/>
</dbReference>
<proteinExistence type="predicted"/>
<dbReference type="GO" id="GO:0052621">
    <property type="term" value="F:diguanylate cyclase activity"/>
    <property type="evidence" value="ECO:0007669"/>
    <property type="project" value="UniProtKB-EC"/>
</dbReference>
<dbReference type="RefSeq" id="WP_379289903.1">
    <property type="nucleotide sequence ID" value="NZ_JBHTIU010000070.1"/>
</dbReference>
<dbReference type="EMBL" id="JBHTIU010000070">
    <property type="protein sequence ID" value="MFD0871032.1"/>
    <property type="molecule type" value="Genomic_DNA"/>
</dbReference>
<evidence type="ECO:0000256" key="2">
    <source>
        <dbReference type="SAM" id="MobiDB-lite"/>
    </source>
</evidence>
<evidence type="ECO:0000259" key="3">
    <source>
        <dbReference type="PROSITE" id="PS50887"/>
    </source>
</evidence>
<dbReference type="NCBIfam" id="TIGR00254">
    <property type="entry name" value="GGDEF"/>
    <property type="match status" value="1"/>
</dbReference>
<evidence type="ECO:0000256" key="1">
    <source>
        <dbReference type="SAM" id="Coils"/>
    </source>
</evidence>
<comment type="caution">
    <text evidence="4">The sequence shown here is derived from an EMBL/GenBank/DDBJ whole genome shotgun (WGS) entry which is preliminary data.</text>
</comment>
<gene>
    <name evidence="4" type="ORF">ACFQ03_17980</name>
</gene>
<dbReference type="InterPro" id="IPR043128">
    <property type="entry name" value="Rev_trsase/Diguanyl_cyclase"/>
</dbReference>
<dbReference type="InterPro" id="IPR029787">
    <property type="entry name" value="Nucleotide_cyclase"/>
</dbReference>
<dbReference type="Pfam" id="PF00990">
    <property type="entry name" value="GGDEF"/>
    <property type="match status" value="1"/>
</dbReference>
<keyword evidence="1" id="KW-0175">Coiled coil</keyword>
<sequence>MVMSKSMGREQSPVPELQQGTPLSSYKDSGVTSAEIMSMIHSVTDKWLEQLEGIPVMVKVTDRDGHITGIMGDPSLKRSALESSTPDLTPLKSYTVPLPEEEDFQGLGAISIVTTAVHAHPLFNAMLVSAVQSLENEIRLLKELKEAASRCRMADAYRHMAYHDDLTGLPNRRHLAMTIPELIDKAKCNQHMLAVLYLDLDRFKQVNDGYGHSQGDALLKEVAEELQNVLPQGVVVRMGGDEFTILLPEIAQQEEAMQAAERVLGCLDRDVNIGSSSFKMSVSIGISCYPQDGLEAETLLEHADLAMYQAKSSGKNQYRMYSPAMNRSLVQLSLQSRLHNPSGAGAAVLRRYPTPARSRNRKLFFPKGLPL</sequence>
<evidence type="ECO:0000313" key="4">
    <source>
        <dbReference type="EMBL" id="MFD0871032.1"/>
    </source>
</evidence>
<name>A0ABW3DBZ8_9BACL</name>
<dbReference type="PANTHER" id="PTHR46663">
    <property type="entry name" value="DIGUANYLATE CYCLASE DGCT-RELATED"/>
    <property type="match status" value="1"/>
</dbReference>
<accession>A0ABW3DBZ8</accession>
<dbReference type="CDD" id="cd01949">
    <property type="entry name" value="GGDEF"/>
    <property type="match status" value="1"/>
</dbReference>
<dbReference type="Proteomes" id="UP001597120">
    <property type="component" value="Unassembled WGS sequence"/>
</dbReference>
<dbReference type="SUPFAM" id="SSF55073">
    <property type="entry name" value="Nucleotide cyclase"/>
    <property type="match status" value="1"/>
</dbReference>
<dbReference type="PROSITE" id="PS50887">
    <property type="entry name" value="GGDEF"/>
    <property type="match status" value="1"/>
</dbReference>
<dbReference type="PANTHER" id="PTHR46663:SF2">
    <property type="entry name" value="GGDEF DOMAIN-CONTAINING PROTEIN"/>
    <property type="match status" value="1"/>
</dbReference>
<keyword evidence="4" id="KW-0548">Nucleotidyltransferase</keyword>
<organism evidence="4 5">
    <name type="scientific">Paenibacillus residui</name>
    <dbReference type="NCBI Taxonomy" id="629724"/>
    <lineage>
        <taxon>Bacteria</taxon>
        <taxon>Bacillati</taxon>
        <taxon>Bacillota</taxon>
        <taxon>Bacilli</taxon>
        <taxon>Bacillales</taxon>
        <taxon>Paenibacillaceae</taxon>
        <taxon>Paenibacillus</taxon>
    </lineage>
</organism>
<reference evidence="5" key="1">
    <citation type="journal article" date="2019" name="Int. J. Syst. Evol. Microbiol.">
        <title>The Global Catalogue of Microorganisms (GCM) 10K type strain sequencing project: providing services to taxonomists for standard genome sequencing and annotation.</title>
        <authorList>
            <consortium name="The Broad Institute Genomics Platform"/>
            <consortium name="The Broad Institute Genome Sequencing Center for Infectious Disease"/>
            <person name="Wu L."/>
            <person name="Ma J."/>
        </authorList>
    </citation>
    <scope>NUCLEOTIDE SEQUENCE [LARGE SCALE GENOMIC DNA]</scope>
    <source>
        <strain evidence="5">CCUG 57263</strain>
    </source>
</reference>
<feature type="domain" description="GGDEF" evidence="3">
    <location>
        <begin position="191"/>
        <end position="323"/>
    </location>
</feature>
<dbReference type="SMART" id="SM00267">
    <property type="entry name" value="GGDEF"/>
    <property type="match status" value="1"/>
</dbReference>
<feature type="compositionally biased region" description="Polar residues" evidence="2">
    <location>
        <begin position="18"/>
        <end position="28"/>
    </location>
</feature>
<evidence type="ECO:0000313" key="5">
    <source>
        <dbReference type="Proteomes" id="UP001597120"/>
    </source>
</evidence>